<dbReference type="Gene3D" id="3.40.1710.10">
    <property type="entry name" value="abc type-2 transporter like domain"/>
    <property type="match status" value="1"/>
</dbReference>
<dbReference type="PANTHER" id="PTHR30294">
    <property type="entry name" value="MEMBRANE COMPONENT OF ABC TRANSPORTER YHHJ-RELATED"/>
    <property type="match status" value="1"/>
</dbReference>
<evidence type="ECO:0000256" key="1">
    <source>
        <dbReference type="ARBA" id="ARBA00004651"/>
    </source>
</evidence>
<dbReference type="InterPro" id="IPR051449">
    <property type="entry name" value="ABC-2_transporter_component"/>
</dbReference>
<feature type="transmembrane region" description="Helical" evidence="8">
    <location>
        <begin position="402"/>
        <end position="431"/>
    </location>
</feature>
<accession>A0ABU3PAS7</accession>
<reference evidence="10" key="1">
    <citation type="submission" date="2023-09" db="EMBL/GenBank/DDBJ databases">
        <title>Paucibacter sp. APW11 Genome sequencing and assembly.</title>
        <authorList>
            <person name="Kim I."/>
        </authorList>
    </citation>
    <scope>NUCLEOTIDE SEQUENCE</scope>
    <source>
        <strain evidence="10">APW11</strain>
    </source>
</reference>
<protein>
    <submittedName>
        <fullName evidence="10">ABC transporter permease</fullName>
    </submittedName>
</protein>
<comment type="similarity">
    <text evidence="2">Belongs to the ABC-2 integral membrane protein family.</text>
</comment>
<dbReference type="PROSITE" id="PS51012">
    <property type="entry name" value="ABC_TM2"/>
    <property type="match status" value="1"/>
</dbReference>
<evidence type="ECO:0000313" key="11">
    <source>
        <dbReference type="Proteomes" id="UP001246372"/>
    </source>
</evidence>
<dbReference type="EMBL" id="JAVXZY010000002">
    <property type="protein sequence ID" value="MDT8998846.1"/>
    <property type="molecule type" value="Genomic_DNA"/>
</dbReference>
<keyword evidence="6 8" id="KW-1133">Transmembrane helix</keyword>
<evidence type="ECO:0000256" key="4">
    <source>
        <dbReference type="ARBA" id="ARBA00022475"/>
    </source>
</evidence>
<sequence length="437" mass="45384">MNALLALVRVQLRLYLSNRRALAINLLMPILIAAFFGSLFGGNESPAHIKVGLVDEDRSELSQAIAAAMAQDAALDLQTLDRASATTLVRGGKLPAALVLPAGFGEAASRAMVGGAKAEAAIFYDPSDRISLNLLRGLFAQHAMQQTMSHAFSGAAGQARLDSTLKALQDNAALDGKTRNSLQQLFTSLGALQQRDASAASAPGAASAASAPPAAAAATGMTLPYTLREEGLSAGGQRGYNGYAHSFAGMGVQFVLMLGVDLAVGILLARRAGLWLRLRSAPLSRGVLLASHFCSTALIASAILGLVLLVGMVVFGFGVSGSWLGLALLVVSYGLFTAGFGLFLAALGGSPEATRGLAILATLLMVMLGGAWVPSFVFPAWLQDLTLLVPVRWAVDGFDAMTWRGLGLASALPAVGILLGSALLLALLAVWRFDWRE</sequence>
<organism evidence="10 11">
    <name type="scientific">Roseateles aquae</name>
    <dbReference type="NCBI Taxonomy" id="3077235"/>
    <lineage>
        <taxon>Bacteria</taxon>
        <taxon>Pseudomonadati</taxon>
        <taxon>Pseudomonadota</taxon>
        <taxon>Betaproteobacteria</taxon>
        <taxon>Burkholderiales</taxon>
        <taxon>Sphaerotilaceae</taxon>
        <taxon>Roseateles</taxon>
    </lineage>
</organism>
<feature type="transmembrane region" description="Helical" evidence="8">
    <location>
        <begin position="289"/>
        <end position="317"/>
    </location>
</feature>
<evidence type="ECO:0000256" key="7">
    <source>
        <dbReference type="ARBA" id="ARBA00023136"/>
    </source>
</evidence>
<comment type="caution">
    <text evidence="10">The sequence shown here is derived from an EMBL/GenBank/DDBJ whole genome shotgun (WGS) entry which is preliminary data.</text>
</comment>
<keyword evidence="3" id="KW-0813">Transport</keyword>
<evidence type="ECO:0000256" key="8">
    <source>
        <dbReference type="SAM" id="Phobius"/>
    </source>
</evidence>
<dbReference type="PANTHER" id="PTHR30294:SF38">
    <property type="entry name" value="TRANSPORT PERMEASE PROTEIN"/>
    <property type="match status" value="1"/>
</dbReference>
<gene>
    <name evidence="10" type="ORF">RQP53_06155</name>
</gene>
<feature type="domain" description="ABC transmembrane type-2" evidence="9">
    <location>
        <begin position="203"/>
        <end position="436"/>
    </location>
</feature>
<proteinExistence type="inferred from homology"/>
<feature type="transmembrane region" description="Helical" evidence="8">
    <location>
        <begin position="357"/>
        <end position="382"/>
    </location>
</feature>
<evidence type="ECO:0000256" key="2">
    <source>
        <dbReference type="ARBA" id="ARBA00007783"/>
    </source>
</evidence>
<evidence type="ECO:0000259" key="9">
    <source>
        <dbReference type="PROSITE" id="PS51012"/>
    </source>
</evidence>
<dbReference type="InterPro" id="IPR013525">
    <property type="entry name" value="ABC2_TM"/>
</dbReference>
<keyword evidence="11" id="KW-1185">Reference proteome</keyword>
<name>A0ABU3PAS7_9BURK</name>
<dbReference type="Pfam" id="PF12698">
    <property type="entry name" value="ABC2_membrane_3"/>
    <property type="match status" value="1"/>
</dbReference>
<keyword evidence="7 8" id="KW-0472">Membrane</keyword>
<evidence type="ECO:0000256" key="3">
    <source>
        <dbReference type="ARBA" id="ARBA00022448"/>
    </source>
</evidence>
<comment type="subcellular location">
    <subcellularLocation>
        <location evidence="1">Cell membrane</location>
        <topology evidence="1">Multi-pass membrane protein</topology>
    </subcellularLocation>
</comment>
<feature type="transmembrane region" description="Helical" evidence="8">
    <location>
        <begin position="247"/>
        <end position="269"/>
    </location>
</feature>
<feature type="transmembrane region" description="Helical" evidence="8">
    <location>
        <begin position="323"/>
        <end position="345"/>
    </location>
</feature>
<dbReference type="InterPro" id="IPR047817">
    <property type="entry name" value="ABC2_TM_bact-type"/>
</dbReference>
<evidence type="ECO:0000313" key="10">
    <source>
        <dbReference type="EMBL" id="MDT8998846.1"/>
    </source>
</evidence>
<feature type="transmembrane region" description="Helical" evidence="8">
    <location>
        <begin position="21"/>
        <end position="40"/>
    </location>
</feature>
<keyword evidence="4" id="KW-1003">Cell membrane</keyword>
<evidence type="ECO:0000256" key="6">
    <source>
        <dbReference type="ARBA" id="ARBA00022989"/>
    </source>
</evidence>
<keyword evidence="5 8" id="KW-0812">Transmembrane</keyword>
<dbReference type="RefSeq" id="WP_315649350.1">
    <property type="nucleotide sequence ID" value="NZ_JAVXZY010000002.1"/>
</dbReference>
<evidence type="ECO:0000256" key="5">
    <source>
        <dbReference type="ARBA" id="ARBA00022692"/>
    </source>
</evidence>
<dbReference type="Proteomes" id="UP001246372">
    <property type="component" value="Unassembled WGS sequence"/>
</dbReference>